<feature type="transmembrane region" description="Helical" evidence="1">
    <location>
        <begin position="12"/>
        <end position="31"/>
    </location>
</feature>
<proteinExistence type="predicted"/>
<keyword evidence="1" id="KW-1133">Transmembrane helix</keyword>
<dbReference type="Proteomes" id="UP001167919">
    <property type="component" value="Unassembled WGS sequence"/>
</dbReference>
<dbReference type="RefSeq" id="WP_301711535.1">
    <property type="nucleotide sequence ID" value="NZ_SDWY01000006.1"/>
</dbReference>
<evidence type="ECO:0000313" key="3">
    <source>
        <dbReference type="Proteomes" id="UP001167919"/>
    </source>
</evidence>
<evidence type="ECO:0000313" key="2">
    <source>
        <dbReference type="EMBL" id="MDN6901077.1"/>
    </source>
</evidence>
<name>A0AAJ1RE45_9LACO</name>
<protein>
    <submittedName>
        <fullName evidence="2">Uncharacterized protein</fullName>
    </submittedName>
</protein>
<accession>A0AAJ1RE45</accession>
<evidence type="ECO:0000256" key="1">
    <source>
        <dbReference type="SAM" id="Phobius"/>
    </source>
</evidence>
<gene>
    <name evidence="2" type="ORF">EVC35_08775</name>
</gene>
<reference evidence="2" key="1">
    <citation type="submission" date="2019-01" db="EMBL/GenBank/DDBJ databases">
        <title>Oenococcus sicerae UCMA17102.</title>
        <authorList>
            <person name="Cousin F.J."/>
            <person name="Le Guellec R."/>
            <person name="Cretenet M."/>
        </authorList>
    </citation>
    <scope>NUCLEOTIDE SEQUENCE</scope>
    <source>
        <strain evidence="2">UCMA17102</strain>
    </source>
</reference>
<dbReference type="AlphaFoldDB" id="A0AAJ1RE45"/>
<keyword evidence="1" id="KW-0472">Membrane</keyword>
<keyword evidence="1" id="KW-0812">Transmembrane</keyword>
<dbReference type="EMBL" id="SDWY01000006">
    <property type="protein sequence ID" value="MDN6901077.1"/>
    <property type="molecule type" value="Genomic_DNA"/>
</dbReference>
<organism evidence="2 3">
    <name type="scientific">Oenococcus sicerae</name>
    <dbReference type="NCBI Taxonomy" id="2203724"/>
    <lineage>
        <taxon>Bacteria</taxon>
        <taxon>Bacillati</taxon>
        <taxon>Bacillota</taxon>
        <taxon>Bacilli</taxon>
        <taxon>Lactobacillales</taxon>
        <taxon>Lactobacillaceae</taxon>
        <taxon>Oenococcus</taxon>
    </lineage>
</organism>
<sequence>MKNIGKISTCRATIVLITALAFFFTFLFVPLNQNAVLAKSSKIHLKLDGKKNIIGTVLLNANNDRKATISGKISGASKVTIAQVTGGDSVFHVKATDGKFAEEITLPQGQNKVMLLVQASKYYKSHSLKTIHNVQIKSANYDAETAAAASSKLAAKSKSLATGNWTVGKDIQPGWYTATSTGGSGNFQTEDGEINVILSTQVDNDMGQIDSYRIHIKTGQTVQISGLQGVHFQAISKHPKISGGTISAGFYRIGKDIKPGRYKISAVQGSGNVQTNDGEVNEILATNPDSSMGQVGNTTVDLSKGEILMTDLEQVSLTQQ</sequence>
<comment type="caution">
    <text evidence="2">The sequence shown here is derived from an EMBL/GenBank/DDBJ whole genome shotgun (WGS) entry which is preliminary data.</text>
</comment>